<proteinExistence type="predicted"/>
<feature type="transmembrane region" description="Helical" evidence="1">
    <location>
        <begin position="12"/>
        <end position="39"/>
    </location>
</feature>
<dbReference type="AlphaFoldDB" id="A0A1V3NJW6"/>
<dbReference type="RefSeq" id="WP_077278373.1">
    <property type="nucleotide sequence ID" value="NZ_MVBK01000038.1"/>
</dbReference>
<dbReference type="EMBL" id="MVBK01000038">
    <property type="protein sequence ID" value="OOG25397.1"/>
    <property type="molecule type" value="Genomic_DNA"/>
</dbReference>
<organism evidence="2 3">
    <name type="scientific">Thioalkalivibrio denitrificans</name>
    <dbReference type="NCBI Taxonomy" id="108003"/>
    <lineage>
        <taxon>Bacteria</taxon>
        <taxon>Pseudomonadati</taxon>
        <taxon>Pseudomonadota</taxon>
        <taxon>Gammaproteobacteria</taxon>
        <taxon>Chromatiales</taxon>
        <taxon>Ectothiorhodospiraceae</taxon>
        <taxon>Thioalkalivibrio</taxon>
    </lineage>
</organism>
<evidence type="ECO:0000313" key="3">
    <source>
        <dbReference type="Proteomes" id="UP000189462"/>
    </source>
</evidence>
<reference evidence="2 3" key="1">
    <citation type="submission" date="2017-02" db="EMBL/GenBank/DDBJ databases">
        <title>Genomic diversity within the haloalkaliphilic genus Thioalkalivibrio.</title>
        <authorList>
            <person name="Ahn A.-C."/>
            <person name="Meier-Kolthoff J."/>
            <person name="Overmars L."/>
            <person name="Richter M."/>
            <person name="Woyke T."/>
            <person name="Sorokin D.Y."/>
            <person name="Muyzer G."/>
        </authorList>
    </citation>
    <scope>NUCLEOTIDE SEQUENCE [LARGE SCALE GENOMIC DNA]</scope>
    <source>
        <strain evidence="2 3">ALJD</strain>
    </source>
</reference>
<feature type="transmembrane region" description="Helical" evidence="1">
    <location>
        <begin position="51"/>
        <end position="71"/>
    </location>
</feature>
<keyword evidence="1" id="KW-1133">Transmembrane helix</keyword>
<evidence type="ECO:0000313" key="2">
    <source>
        <dbReference type="EMBL" id="OOG25397.1"/>
    </source>
</evidence>
<sequence>MQTLDSDLRQAAGIALGLVHVVLVISLLLWLATLLGAAWHWPDVAAHPRRIIAVVAALVWFSLGAASGLCLSVRICREGACGLWRIATQDMVFMLQCACVLLGAVSLAVALP</sequence>
<accession>A0A1V3NJW6</accession>
<evidence type="ECO:0000256" key="1">
    <source>
        <dbReference type="SAM" id="Phobius"/>
    </source>
</evidence>
<name>A0A1V3NJW6_9GAMM</name>
<feature type="transmembrane region" description="Helical" evidence="1">
    <location>
        <begin position="92"/>
        <end position="111"/>
    </location>
</feature>
<keyword evidence="1" id="KW-0472">Membrane</keyword>
<keyword evidence="3" id="KW-1185">Reference proteome</keyword>
<protein>
    <submittedName>
        <fullName evidence="2">Uncharacterized protein</fullName>
    </submittedName>
</protein>
<dbReference type="Proteomes" id="UP000189462">
    <property type="component" value="Unassembled WGS sequence"/>
</dbReference>
<keyword evidence="1" id="KW-0812">Transmembrane</keyword>
<comment type="caution">
    <text evidence="2">The sequence shown here is derived from an EMBL/GenBank/DDBJ whole genome shotgun (WGS) entry which is preliminary data.</text>
</comment>
<gene>
    <name evidence="2" type="ORF">B1C78_06685</name>
</gene>